<dbReference type="InterPro" id="IPR038332">
    <property type="entry name" value="PPE_sf"/>
</dbReference>
<feature type="compositionally biased region" description="Basic and acidic residues" evidence="1">
    <location>
        <begin position="326"/>
        <end position="346"/>
    </location>
</feature>
<keyword evidence="2" id="KW-0472">Membrane</keyword>
<comment type="caution">
    <text evidence="3">The sequence shown here is derived from an EMBL/GenBank/DDBJ whole genome shotgun (WGS) entry which is preliminary data.</text>
</comment>
<proteinExistence type="predicted"/>
<evidence type="ECO:0000313" key="3">
    <source>
        <dbReference type="EMBL" id="GLZ76282.1"/>
    </source>
</evidence>
<evidence type="ECO:0000313" key="4">
    <source>
        <dbReference type="Proteomes" id="UP001165079"/>
    </source>
</evidence>
<dbReference type="RefSeq" id="WP_285661465.1">
    <property type="nucleotide sequence ID" value="NZ_BSTX01000001.1"/>
</dbReference>
<dbReference type="EMBL" id="BSTX01000001">
    <property type="protein sequence ID" value="GLZ76282.1"/>
    <property type="molecule type" value="Genomic_DNA"/>
</dbReference>
<dbReference type="Gene3D" id="1.20.1260.20">
    <property type="entry name" value="PPE superfamily"/>
    <property type="match status" value="1"/>
</dbReference>
<gene>
    <name evidence="3" type="ORF">Afil01_10890</name>
</gene>
<feature type="region of interest" description="Disordered" evidence="1">
    <location>
        <begin position="320"/>
        <end position="346"/>
    </location>
</feature>
<feature type="transmembrane region" description="Helical" evidence="2">
    <location>
        <begin position="193"/>
        <end position="215"/>
    </location>
</feature>
<feature type="transmembrane region" description="Helical" evidence="2">
    <location>
        <begin position="164"/>
        <end position="186"/>
    </location>
</feature>
<evidence type="ECO:0000256" key="1">
    <source>
        <dbReference type="SAM" id="MobiDB-lite"/>
    </source>
</evidence>
<evidence type="ECO:0008006" key="5">
    <source>
        <dbReference type="Google" id="ProtNLM"/>
    </source>
</evidence>
<reference evidence="3" key="1">
    <citation type="submission" date="2023-03" db="EMBL/GenBank/DDBJ databases">
        <title>Actinorhabdospora filicis NBRC 111898.</title>
        <authorList>
            <person name="Ichikawa N."/>
            <person name="Sato H."/>
            <person name="Tonouchi N."/>
        </authorList>
    </citation>
    <scope>NUCLEOTIDE SEQUENCE</scope>
    <source>
        <strain evidence="3">NBRC 111898</strain>
    </source>
</reference>
<protein>
    <recommendedName>
        <fullName evidence="5">PPE family protein</fullName>
    </recommendedName>
</protein>
<name>A0A9W6W1U5_9ACTN</name>
<evidence type="ECO:0000256" key="2">
    <source>
        <dbReference type="SAM" id="Phobius"/>
    </source>
</evidence>
<accession>A0A9W6W1U5</accession>
<organism evidence="3 4">
    <name type="scientific">Actinorhabdospora filicis</name>
    <dbReference type="NCBI Taxonomy" id="1785913"/>
    <lineage>
        <taxon>Bacteria</taxon>
        <taxon>Bacillati</taxon>
        <taxon>Actinomycetota</taxon>
        <taxon>Actinomycetes</taxon>
        <taxon>Micromonosporales</taxon>
        <taxon>Micromonosporaceae</taxon>
        <taxon>Actinorhabdospora</taxon>
    </lineage>
</organism>
<keyword evidence="4" id="KW-1185">Reference proteome</keyword>
<sequence length="346" mass="36622">MTGEATIGPAGPMIAQNEGPSQYAGAGLLDSGMNMWKDIGDGKTDWLSMSVDGLAVGLDVLAMAMNPLGELIKAGVGWVMEHVSWIREPLEMLTGDPGAITAVSKTWANIAQYVAGVADRYEQSLGGISGWAGEAAEKYRANAKDYINGLRALAGHSDDVGQGVAIAGMVVATVRAIVFDIIASFISRVITNAILAAASAAVTFGGSIAAFFTSLGVDATVTASRVAERMAKLLQSIRRFVQRFSVLGEKGATVAKKLNQRAQNIHNWSNRAVKSNGRLKWIRDMNFSRANSPLAKLTRPNGTIAQVNNALGDVPQAVAESPYSRATKESAKSYKDGQYEDGANKK</sequence>
<dbReference type="AlphaFoldDB" id="A0A9W6W1U5"/>
<keyword evidence="2" id="KW-1133">Transmembrane helix</keyword>
<keyword evidence="2" id="KW-0812">Transmembrane</keyword>
<dbReference type="Proteomes" id="UP001165079">
    <property type="component" value="Unassembled WGS sequence"/>
</dbReference>